<dbReference type="Pfam" id="PF07859">
    <property type="entry name" value="Abhydrolase_3"/>
    <property type="match status" value="1"/>
</dbReference>
<dbReference type="SUPFAM" id="SSF53474">
    <property type="entry name" value="alpha/beta-Hydrolases"/>
    <property type="match status" value="1"/>
</dbReference>
<evidence type="ECO:0000313" key="2">
    <source>
        <dbReference type="EMBL" id="UUT34690.1"/>
    </source>
</evidence>
<gene>
    <name evidence="2" type="ORF">L2X98_29900</name>
</gene>
<keyword evidence="2" id="KW-0378">Hydrolase</keyword>
<proteinExistence type="predicted"/>
<dbReference type="Proteomes" id="UP001054811">
    <property type="component" value="Chromosome"/>
</dbReference>
<accession>A0ABY5NHQ1</accession>
<evidence type="ECO:0000259" key="1">
    <source>
        <dbReference type="Pfam" id="PF07859"/>
    </source>
</evidence>
<keyword evidence="3" id="KW-1185">Reference proteome</keyword>
<organism evidence="2 3">
    <name type="scientific">Microbacterium elymi</name>
    <dbReference type="NCBI Taxonomy" id="2909587"/>
    <lineage>
        <taxon>Bacteria</taxon>
        <taxon>Bacillati</taxon>
        <taxon>Actinomycetota</taxon>
        <taxon>Actinomycetes</taxon>
        <taxon>Micrococcales</taxon>
        <taxon>Microbacteriaceae</taxon>
        <taxon>Microbacterium</taxon>
    </lineage>
</organism>
<dbReference type="GO" id="GO:0016787">
    <property type="term" value="F:hydrolase activity"/>
    <property type="evidence" value="ECO:0007669"/>
    <property type="project" value="UniProtKB-KW"/>
</dbReference>
<feature type="domain" description="Alpha/beta hydrolase fold-3" evidence="1">
    <location>
        <begin position="25"/>
        <end position="145"/>
    </location>
</feature>
<name>A0ABY5NHQ1_9MICO</name>
<dbReference type="InterPro" id="IPR013094">
    <property type="entry name" value="AB_hydrolase_3"/>
</dbReference>
<protein>
    <submittedName>
        <fullName evidence="2">Alpha/beta hydrolase</fullName>
    </submittedName>
</protein>
<dbReference type="Gene3D" id="3.40.50.1820">
    <property type="entry name" value="alpha/beta hydrolase"/>
    <property type="match status" value="1"/>
</dbReference>
<reference evidence="2" key="1">
    <citation type="submission" date="2022-01" db="EMBL/GenBank/DDBJ databases">
        <title>Microbacterium eymi and Microbacterium rhizovicinus sp. nov., isolated from the rhizospheric soil of Elymus tsukushiensis, a plant native to the Dokdo Islands, Republic of Korea.</title>
        <authorList>
            <person name="Hwang Y.J."/>
        </authorList>
    </citation>
    <scope>NUCLEOTIDE SEQUENCE</scope>
    <source>
        <strain evidence="2">KUDC0405</strain>
    </source>
</reference>
<sequence>MAVCDRGYGRALRGIRRPDLDRRGSAGGALAGGVIVRLRDARQAVPAGLVAVYPAMHPNGQQPDELFAADDPFRYVPLNYAGSVEALRDPVAFPGMGSMQGFPRSFVVVCENDFLRPSVERFVTQLQDAGVPVERWFEPDAMHGHLNDPSHPEAVRTLAGLAEWIGAGSDR</sequence>
<dbReference type="EMBL" id="CP091139">
    <property type="protein sequence ID" value="UUT34690.1"/>
    <property type="molecule type" value="Genomic_DNA"/>
</dbReference>
<evidence type="ECO:0000313" key="3">
    <source>
        <dbReference type="Proteomes" id="UP001054811"/>
    </source>
</evidence>
<dbReference type="InterPro" id="IPR029058">
    <property type="entry name" value="AB_hydrolase_fold"/>
</dbReference>